<dbReference type="Pfam" id="PF02915">
    <property type="entry name" value="Rubrerythrin"/>
    <property type="match status" value="1"/>
</dbReference>
<accession>A0A2H0LX29</accession>
<feature type="domain" description="Rubrerythrin diiron-binding" evidence="2">
    <location>
        <begin position="5"/>
        <end position="59"/>
    </location>
</feature>
<keyword evidence="1" id="KW-0175">Coiled coil</keyword>
<gene>
    <name evidence="3" type="ORF">COV72_05585</name>
</gene>
<name>A0A2H0LX29_9BACT</name>
<dbReference type="Proteomes" id="UP000229641">
    <property type="component" value="Unassembled WGS sequence"/>
</dbReference>
<dbReference type="EMBL" id="PCWA01000081">
    <property type="protein sequence ID" value="PIQ88951.1"/>
    <property type="molecule type" value="Genomic_DNA"/>
</dbReference>
<dbReference type="Gene3D" id="1.20.1260.10">
    <property type="match status" value="1"/>
</dbReference>
<dbReference type="AlphaFoldDB" id="A0A2H0LX29"/>
<evidence type="ECO:0000313" key="4">
    <source>
        <dbReference type="Proteomes" id="UP000229641"/>
    </source>
</evidence>
<evidence type="ECO:0000259" key="2">
    <source>
        <dbReference type="Pfam" id="PF02915"/>
    </source>
</evidence>
<dbReference type="InterPro" id="IPR003251">
    <property type="entry name" value="Rr_diiron-bd_dom"/>
</dbReference>
<comment type="caution">
    <text evidence="3">The sequence shown here is derived from an EMBL/GenBank/DDBJ whole genome shotgun (WGS) entry which is preliminary data.</text>
</comment>
<sequence length="61" mass="7311">MTPLEILNVALKREEEAYDFYEEMIKKHNSSAIEDILTKLKDSEYKHRKIIEDKISEIRSQ</sequence>
<dbReference type="GO" id="GO:0046872">
    <property type="term" value="F:metal ion binding"/>
    <property type="evidence" value="ECO:0007669"/>
    <property type="project" value="InterPro"/>
</dbReference>
<dbReference type="InterPro" id="IPR012347">
    <property type="entry name" value="Ferritin-like"/>
</dbReference>
<protein>
    <recommendedName>
        <fullName evidence="2">Rubrerythrin diiron-binding domain-containing protein</fullName>
    </recommendedName>
</protein>
<dbReference type="GO" id="GO:0016491">
    <property type="term" value="F:oxidoreductase activity"/>
    <property type="evidence" value="ECO:0007669"/>
    <property type="project" value="InterPro"/>
</dbReference>
<evidence type="ECO:0000313" key="3">
    <source>
        <dbReference type="EMBL" id="PIQ88951.1"/>
    </source>
</evidence>
<evidence type="ECO:0000256" key="1">
    <source>
        <dbReference type="SAM" id="Coils"/>
    </source>
</evidence>
<proteinExistence type="predicted"/>
<reference evidence="3 4" key="1">
    <citation type="submission" date="2017-09" db="EMBL/GenBank/DDBJ databases">
        <title>Depth-based differentiation of microbial function through sediment-hosted aquifers and enrichment of novel symbionts in the deep terrestrial subsurface.</title>
        <authorList>
            <person name="Probst A.J."/>
            <person name="Ladd B."/>
            <person name="Jarett J.K."/>
            <person name="Geller-Mcgrath D.E."/>
            <person name="Sieber C.M."/>
            <person name="Emerson J.B."/>
            <person name="Anantharaman K."/>
            <person name="Thomas B.C."/>
            <person name="Malmstrom R."/>
            <person name="Stieglmeier M."/>
            <person name="Klingl A."/>
            <person name="Woyke T."/>
            <person name="Ryan C.M."/>
            <person name="Banfield J.F."/>
        </authorList>
    </citation>
    <scope>NUCLEOTIDE SEQUENCE [LARGE SCALE GENOMIC DNA]</scope>
    <source>
        <strain evidence="3">CG11_big_fil_rev_8_21_14_0_20_42_13</strain>
    </source>
</reference>
<dbReference type="InterPro" id="IPR009078">
    <property type="entry name" value="Ferritin-like_SF"/>
</dbReference>
<dbReference type="SUPFAM" id="SSF47240">
    <property type="entry name" value="Ferritin-like"/>
    <property type="match status" value="1"/>
</dbReference>
<organism evidence="3 4">
    <name type="scientific">Candidatus Ghiorseimicrobium undicola</name>
    <dbReference type="NCBI Taxonomy" id="1974746"/>
    <lineage>
        <taxon>Bacteria</taxon>
        <taxon>Pseudomonadati</taxon>
        <taxon>Candidatus Omnitrophota</taxon>
        <taxon>Candidatus Ghiorseimicrobium</taxon>
    </lineage>
</organism>
<feature type="coiled-coil region" evidence="1">
    <location>
        <begin position="4"/>
        <end position="31"/>
    </location>
</feature>